<evidence type="ECO:0000259" key="2">
    <source>
        <dbReference type="PROSITE" id="PS51253"/>
    </source>
</evidence>
<proteinExistence type="predicted"/>
<dbReference type="GeneID" id="10030256"/>
<gene>
    <name evidence="3" type="ORF">MGYG_02482</name>
</gene>
<dbReference type="InParanoid" id="E4UMQ4"/>
<protein>
    <recommendedName>
        <fullName evidence="2">HTH CENPB-type domain-containing protein</fullName>
    </recommendedName>
</protein>
<dbReference type="InterPro" id="IPR006600">
    <property type="entry name" value="HTH_CenpB_DNA-bd_dom"/>
</dbReference>
<name>E4UMQ4_ARTGP</name>
<evidence type="ECO:0000313" key="4">
    <source>
        <dbReference type="Proteomes" id="UP000002669"/>
    </source>
</evidence>
<dbReference type="eggNOG" id="ENOG502RQS9">
    <property type="taxonomic scope" value="Eukaryota"/>
</dbReference>
<dbReference type="Proteomes" id="UP000002669">
    <property type="component" value="Unassembled WGS sequence"/>
</dbReference>
<keyword evidence="1" id="KW-0238">DNA-binding</keyword>
<dbReference type="RefSeq" id="XP_003174954.1">
    <property type="nucleotide sequence ID" value="XM_003174906.1"/>
</dbReference>
<dbReference type="AlphaFoldDB" id="E4UMQ4"/>
<dbReference type="PROSITE" id="PS51253">
    <property type="entry name" value="HTH_CENPB"/>
    <property type="match status" value="1"/>
</dbReference>
<dbReference type="EMBL" id="DS989823">
    <property type="protein sequence ID" value="EFQ99471.1"/>
    <property type="molecule type" value="Genomic_DNA"/>
</dbReference>
<keyword evidence="4" id="KW-1185">Reference proteome</keyword>
<accession>E4UMQ4</accession>
<dbReference type="STRING" id="535722.E4UMQ4"/>
<dbReference type="GO" id="GO:0003677">
    <property type="term" value="F:DNA binding"/>
    <property type="evidence" value="ECO:0007669"/>
    <property type="project" value="UniProtKB-KW"/>
</dbReference>
<evidence type="ECO:0000256" key="1">
    <source>
        <dbReference type="ARBA" id="ARBA00023125"/>
    </source>
</evidence>
<dbReference type="VEuPathDB" id="FungiDB:MGYG_02482"/>
<dbReference type="Pfam" id="PF03221">
    <property type="entry name" value="HTH_Tnp_Tc5"/>
    <property type="match status" value="1"/>
</dbReference>
<reference evidence="4" key="1">
    <citation type="journal article" date="2012" name="MBio">
        <title>Comparative genome analysis of Trichophyton rubrum and related dermatophytes reveals candidate genes involved in infection.</title>
        <authorList>
            <person name="Martinez D.A."/>
            <person name="Oliver B.G."/>
            <person name="Graeser Y."/>
            <person name="Goldberg J.M."/>
            <person name="Li W."/>
            <person name="Martinez-Rossi N.M."/>
            <person name="Monod M."/>
            <person name="Shelest E."/>
            <person name="Barton R.C."/>
            <person name="Birch E."/>
            <person name="Brakhage A.A."/>
            <person name="Chen Z."/>
            <person name="Gurr S.J."/>
            <person name="Heiman D."/>
            <person name="Heitman J."/>
            <person name="Kosti I."/>
            <person name="Rossi A."/>
            <person name="Saif S."/>
            <person name="Samalova M."/>
            <person name="Saunders C.W."/>
            <person name="Shea T."/>
            <person name="Summerbell R.C."/>
            <person name="Xu J."/>
            <person name="Young S."/>
            <person name="Zeng Q."/>
            <person name="Birren B.W."/>
            <person name="Cuomo C.A."/>
            <person name="White T.C."/>
        </authorList>
    </citation>
    <scope>NUCLEOTIDE SEQUENCE [LARGE SCALE GENOMIC DNA]</scope>
    <source>
        <strain evidence="4">ATCC MYA-4604 / CBS 118893</strain>
    </source>
</reference>
<organism evidence="4">
    <name type="scientific">Arthroderma gypseum (strain ATCC MYA-4604 / CBS 118893)</name>
    <name type="common">Microsporum gypseum</name>
    <dbReference type="NCBI Taxonomy" id="535722"/>
    <lineage>
        <taxon>Eukaryota</taxon>
        <taxon>Fungi</taxon>
        <taxon>Dikarya</taxon>
        <taxon>Ascomycota</taxon>
        <taxon>Pezizomycotina</taxon>
        <taxon>Eurotiomycetes</taxon>
        <taxon>Eurotiomycetidae</taxon>
        <taxon>Onygenales</taxon>
        <taxon>Arthrodermataceae</taxon>
        <taxon>Nannizzia</taxon>
    </lineage>
</organism>
<feature type="domain" description="HTH CENPB-type" evidence="2">
    <location>
        <begin position="44"/>
        <end position="109"/>
    </location>
</feature>
<dbReference type="HOGENOM" id="CLU_1204518_0_0_1"/>
<evidence type="ECO:0000313" key="3">
    <source>
        <dbReference type="EMBL" id="EFQ99471.1"/>
    </source>
</evidence>
<sequence>MEAAIEDLKSQEVPNFSETAKRYGVNRVTLSRRFKGATVSRAEATSIHRKKLPGTQEEDLLQHIEKLAKEGRAPTPQIIRNLADKLAKEPVGKNWVTRFCNRYKDRIQSLHAEFDEIEMFNPDEPKPLSLRVPSVHSKYSQTSPLIEGLPNSTTQAGVSGTSKIDLRGVQSVVAAGITLGWELASLPAPFCGPGWGISVRIKLPDKIKAEIILPLFVPPELCQPIEDEPR</sequence>
<dbReference type="OrthoDB" id="4225981at2759"/>